<feature type="compositionally biased region" description="Basic residues" evidence="2">
    <location>
        <begin position="445"/>
        <end position="454"/>
    </location>
</feature>
<accession>A0AAF0JCF4</accession>
<dbReference type="SUPFAM" id="SSF55785">
    <property type="entry name" value="PYP-like sensor domain (PAS domain)"/>
    <property type="match status" value="1"/>
</dbReference>
<dbReference type="Gene3D" id="3.30.50.10">
    <property type="entry name" value="Erythroid Transcription Factor GATA-1, subunit A"/>
    <property type="match status" value="1"/>
</dbReference>
<evidence type="ECO:0000313" key="4">
    <source>
        <dbReference type="EMBL" id="WFD41907.1"/>
    </source>
</evidence>
<feature type="domain" description="GATA-type" evidence="3">
    <location>
        <begin position="387"/>
        <end position="443"/>
    </location>
</feature>
<protein>
    <recommendedName>
        <fullName evidence="3">GATA-type domain-containing protein</fullName>
    </recommendedName>
</protein>
<dbReference type="SMART" id="SM00401">
    <property type="entry name" value="ZnF_GATA"/>
    <property type="match status" value="1"/>
</dbReference>
<name>A0AAF0JCF4_9BASI</name>
<dbReference type="EMBL" id="CP118375">
    <property type="protein sequence ID" value="WFD41907.1"/>
    <property type="molecule type" value="Genomic_DNA"/>
</dbReference>
<sequence>MRSPPPCPFPMGEDEMRSASTSSEEIKPKTDVSRGPSQCFWALLSTEEYSSAAGTSNEAFRFLYIDPDAQTQLGTTSSSLVNRCFADFVEPDGRSHAYIDLARIVKSQTLFGSVIRCRFAKLSRIRDQLTGTKVEPASVSDYQSTDIVVNMVAERLMLCFFHAVSDTGMGMTGACGNSEHALDPAQSRQLWQNLYTAQPPVSHDRLKYVFQVLANTPRRQILFSWPPSISTSSHNSTTQPNFYRAEDFARLLQGIQARQAAGMAVSTSCTQRYRASHTLTAPGHMREISSVSIPYGSIVIACFEVVSEKVDSQPPASMASNGALDEERAAPIISLPRSSALEGNLKTEASPPVAFPSEANSVPIKPLSMPQKTDMNQGNVVALAAAAASPKACSSCGKKDSPEWRRGPTGHKTRGKDGSIVTVEATGDPSMVPPSRGSGGGSRPGVHRRAHKRSATQEELNAMMESGSSQASPLASKFPHLPPSRVPDVNPPSYDDALSLENIPHNVIIAAAVAAAQPSNNQTSAKAAEIYSASNPAQTTAPPPVSSIGPPDTSALLTATNASAPAAAGRPEYDAKTLDALLSNTILPPSHEHAPIFAALTQPAPASTQLPLKKADALLSVPMESLPIPARISPVDSTTGIFPTQDASHFPEMFTGVSKSVVSQQES</sequence>
<dbReference type="Proteomes" id="UP001214628">
    <property type="component" value="Chromosome 1"/>
</dbReference>
<keyword evidence="1" id="KW-0479">Metal-binding</keyword>
<dbReference type="AlphaFoldDB" id="A0AAF0JCF4"/>
<dbReference type="GO" id="GO:0006355">
    <property type="term" value="P:regulation of DNA-templated transcription"/>
    <property type="evidence" value="ECO:0007669"/>
    <property type="project" value="InterPro"/>
</dbReference>
<evidence type="ECO:0000259" key="3">
    <source>
        <dbReference type="PROSITE" id="PS50114"/>
    </source>
</evidence>
<feature type="region of interest" description="Disordered" evidence="2">
    <location>
        <begin position="1"/>
        <end position="34"/>
    </location>
</feature>
<dbReference type="PROSITE" id="PS50114">
    <property type="entry name" value="GATA_ZN_FINGER_2"/>
    <property type="match status" value="1"/>
</dbReference>
<dbReference type="InterPro" id="IPR000679">
    <property type="entry name" value="Znf_GATA"/>
</dbReference>
<dbReference type="InterPro" id="IPR035965">
    <property type="entry name" value="PAS-like_dom_sf"/>
</dbReference>
<reference evidence="4" key="1">
    <citation type="submission" date="2023-02" db="EMBL/GenBank/DDBJ databases">
        <title>Mating type loci evolution in Malassezia.</title>
        <authorList>
            <person name="Coelho M.A."/>
        </authorList>
    </citation>
    <scope>NUCLEOTIDE SEQUENCE</scope>
    <source>
        <strain evidence="4">CBS 14136</strain>
    </source>
</reference>
<proteinExistence type="predicted"/>
<evidence type="ECO:0000256" key="2">
    <source>
        <dbReference type="SAM" id="MobiDB-lite"/>
    </source>
</evidence>
<feature type="compositionally biased region" description="Basic and acidic residues" evidence="2">
    <location>
        <begin position="397"/>
        <end position="406"/>
    </location>
</feature>
<feature type="region of interest" description="Disordered" evidence="2">
    <location>
        <begin position="392"/>
        <end position="489"/>
    </location>
</feature>
<dbReference type="GO" id="GO:0043565">
    <property type="term" value="F:sequence-specific DNA binding"/>
    <property type="evidence" value="ECO:0007669"/>
    <property type="project" value="InterPro"/>
</dbReference>
<gene>
    <name evidence="4" type="ORF">MPSI1_000544</name>
</gene>
<evidence type="ECO:0000256" key="1">
    <source>
        <dbReference type="PROSITE-ProRule" id="PRU00094"/>
    </source>
</evidence>
<keyword evidence="5" id="KW-1185">Reference proteome</keyword>
<evidence type="ECO:0000313" key="5">
    <source>
        <dbReference type="Proteomes" id="UP001214628"/>
    </source>
</evidence>
<organism evidence="4 5">
    <name type="scientific">Malassezia psittaci</name>
    <dbReference type="NCBI Taxonomy" id="1821823"/>
    <lineage>
        <taxon>Eukaryota</taxon>
        <taxon>Fungi</taxon>
        <taxon>Dikarya</taxon>
        <taxon>Basidiomycota</taxon>
        <taxon>Ustilaginomycotina</taxon>
        <taxon>Malasseziomycetes</taxon>
        <taxon>Malasseziales</taxon>
        <taxon>Malasseziaceae</taxon>
        <taxon>Malassezia</taxon>
    </lineage>
</organism>
<keyword evidence="1" id="KW-0863">Zinc-finger</keyword>
<dbReference type="GO" id="GO:0008270">
    <property type="term" value="F:zinc ion binding"/>
    <property type="evidence" value="ECO:0007669"/>
    <property type="project" value="UniProtKB-KW"/>
</dbReference>
<keyword evidence="1" id="KW-0862">Zinc</keyword>
<dbReference type="InterPro" id="IPR013088">
    <property type="entry name" value="Znf_NHR/GATA"/>
</dbReference>